<evidence type="ECO:0000313" key="4">
    <source>
        <dbReference type="EMBL" id="KAK6156325.1"/>
    </source>
</evidence>
<protein>
    <recommendedName>
        <fullName evidence="3">C2H2-type domain-containing protein</fullName>
    </recommendedName>
</protein>
<keyword evidence="1" id="KW-0479">Metal-binding</keyword>
<dbReference type="PROSITE" id="PS50157">
    <property type="entry name" value="ZINC_FINGER_C2H2_2"/>
    <property type="match status" value="2"/>
</dbReference>
<dbReference type="SUPFAM" id="SSF81296">
    <property type="entry name" value="E set domains"/>
    <property type="match status" value="2"/>
</dbReference>
<dbReference type="Pfam" id="PF11852">
    <property type="entry name" value="Pullul_strch_C"/>
    <property type="match status" value="1"/>
</dbReference>
<feature type="region of interest" description="Disordered" evidence="2">
    <location>
        <begin position="1045"/>
        <end position="1112"/>
    </location>
</feature>
<dbReference type="Gene3D" id="3.20.20.80">
    <property type="entry name" value="Glycosidases"/>
    <property type="match status" value="1"/>
</dbReference>
<dbReference type="InterPro" id="IPR013087">
    <property type="entry name" value="Znf_C2H2_type"/>
</dbReference>
<dbReference type="CDD" id="cd11341">
    <property type="entry name" value="AmyAc_Pullulanase_LD-like"/>
    <property type="match status" value="1"/>
</dbReference>
<evidence type="ECO:0000313" key="5">
    <source>
        <dbReference type="Proteomes" id="UP001318860"/>
    </source>
</evidence>
<dbReference type="NCBIfam" id="TIGR02103">
    <property type="entry name" value="pullul_strch"/>
    <property type="match status" value="1"/>
</dbReference>
<dbReference type="InterPro" id="IPR011839">
    <property type="entry name" value="Pullul_strch"/>
</dbReference>
<feature type="domain" description="C2H2-type" evidence="3">
    <location>
        <begin position="1020"/>
        <end position="1042"/>
    </location>
</feature>
<dbReference type="InterPro" id="IPR017853">
    <property type="entry name" value="GH"/>
</dbReference>
<evidence type="ECO:0000259" key="3">
    <source>
        <dbReference type="PROSITE" id="PS50157"/>
    </source>
</evidence>
<dbReference type="PROSITE" id="PS00028">
    <property type="entry name" value="ZINC_FINGER_C2H2_1"/>
    <property type="match status" value="2"/>
</dbReference>
<feature type="region of interest" description="Disordered" evidence="2">
    <location>
        <begin position="854"/>
        <end position="893"/>
    </location>
</feature>
<evidence type="ECO:0000256" key="2">
    <source>
        <dbReference type="SAM" id="MobiDB-lite"/>
    </source>
</evidence>
<comment type="caution">
    <text evidence="4">The sequence shown here is derived from an EMBL/GenBank/DDBJ whole genome shotgun (WGS) entry which is preliminary data.</text>
</comment>
<keyword evidence="5" id="KW-1185">Reference proteome</keyword>
<sequence>MSLLCSPPPFLSTPSNSRSPILPLRAGSLSTSLTRSRLGGCRRRRILKLGASSKLRCSSAMSIEEGPTSSSSFLQDNMLYSRAFWVSKATIAWDVDAGDGSYCLYCSKNATLSVANGEIQGYDVKFKLEKSNEMLPDHVSEKFPHIKNYKPLQVPPALDVKSLLKYQLAVAVLSCGDPLEVVQLEESNGVWCAKGPVTWQGCYYVYEVSVYHPSTLRIEKCIANDPYARGLSADGTRTLLVDVDSETLKPEAWDHLVDEKPNLLSFSDISIYELHVRDFSASDNTVPSDFRGGYLAFTSSAGITHVHLLPTFQFADVHDEKDKWQNVDFQMLESFPPDSDEQQARITAIQNADGYNWGKILYNPVLWGVPKGSYASNPNGSCRIIEFRKMVQALNRIGLRVVLDVVYNHLHASGPYDDYSVLDKIVPGYYLRRNLDGFIEQSTCTNNTASEHFMVERLIVDDLLHWAVNYKVDGFRFDLMGHIMKRTMDYELYLVSMKLKHSSLQGARVKARSALQSLTKQNDRVDGSSIYIYGEGWDFGEVANNGRGVNASQFNLCGTGIGSFNDRIRDAVLGGSPFGHPLQQGFITGLFLEPNDHDHGSTSATEHMLAVSKDHIQVGMAANLKDFVLTNHEGHEVKGCEVSRHDGTPVAYASCPTETVNYVSAHDNETLFDIVSLKTPVNISVDARCRINHLATSLIALSQGIPFFHAGDEILRSKSLDRDSYNSGDWFNRLDFSYSSNNWGVGLPPKEKNEQHWPLIKTRLANPAFKPQRSHILAALENFSSFISIRYSSPLFRLPTANAIQERVRFHNTGPSWVPGVIVMSIEDGHEGVQDFLSRIPWTKAGCLIGKRTKRHRPHSPIPFTITPNNNNNNNHRSPTVSAAASSEESTTTEEVDTARCLILLSRGYFSTNPPPTPKHNSAAAAAAKAAGGGACVYTCKTCNRSFPSFQALGGHRASHKKPKNEKKTAFFSDEEDFPSLSSSKHRMSLNSLSLQLSNASTTTFSAAATLKSSPSPRIHECSYCGAEFTSGQALGGHMRKHRAGPIIRSSPDVVPPDQASIEELEPEDSKKPANGLSLDLNLPAPEDEKEKSPNQRFRPAGFVHHYYSTID</sequence>
<dbReference type="Gene3D" id="3.30.160.60">
    <property type="entry name" value="Classic Zinc Finger"/>
    <property type="match status" value="1"/>
</dbReference>
<dbReference type="SUPFAM" id="SSF57667">
    <property type="entry name" value="beta-beta-alpha zinc fingers"/>
    <property type="match status" value="1"/>
</dbReference>
<reference evidence="4 5" key="1">
    <citation type="journal article" date="2021" name="Comput. Struct. Biotechnol. J.">
        <title>De novo genome assembly of the potent medicinal plant Rehmannia glutinosa using nanopore technology.</title>
        <authorList>
            <person name="Ma L."/>
            <person name="Dong C."/>
            <person name="Song C."/>
            <person name="Wang X."/>
            <person name="Zheng X."/>
            <person name="Niu Y."/>
            <person name="Chen S."/>
            <person name="Feng W."/>
        </authorList>
    </citation>
    <scope>NUCLEOTIDE SEQUENCE [LARGE SCALE GENOMIC DNA]</scope>
    <source>
        <strain evidence="4">DH-2019</strain>
    </source>
</reference>
<accession>A0ABR0XAZ9</accession>
<keyword evidence="1" id="KW-0862">Zinc</keyword>
<dbReference type="SUPFAM" id="SSF51445">
    <property type="entry name" value="(Trans)glycosidases"/>
    <property type="match status" value="1"/>
</dbReference>
<dbReference type="PANTHER" id="PTHR43002">
    <property type="entry name" value="GLYCOGEN DEBRANCHING ENZYME"/>
    <property type="match status" value="1"/>
</dbReference>
<name>A0ABR0XAZ9_REHGL</name>
<feature type="domain" description="C2H2-type" evidence="3">
    <location>
        <begin position="938"/>
        <end position="965"/>
    </location>
</feature>
<proteinExistence type="predicted"/>
<dbReference type="Gene3D" id="2.60.40.1130">
    <property type="entry name" value="Rab geranylgeranyltransferase alpha-subunit, insert domain"/>
    <property type="match status" value="1"/>
</dbReference>
<dbReference type="InterPro" id="IPR024561">
    <property type="entry name" value="Pullul_strch_C"/>
</dbReference>
<gene>
    <name evidence="4" type="ORF">DH2020_010573</name>
</gene>
<dbReference type="SMART" id="SM00355">
    <property type="entry name" value="ZnF_C2H2"/>
    <property type="match status" value="2"/>
</dbReference>
<dbReference type="InterPro" id="IPR040671">
    <property type="entry name" value="Pullulanase_N2"/>
</dbReference>
<dbReference type="InterPro" id="IPR036236">
    <property type="entry name" value="Znf_C2H2_sf"/>
</dbReference>
<dbReference type="Proteomes" id="UP001318860">
    <property type="component" value="Unassembled WGS sequence"/>
</dbReference>
<dbReference type="EMBL" id="JABTTQ020000005">
    <property type="protein sequence ID" value="KAK6156325.1"/>
    <property type="molecule type" value="Genomic_DNA"/>
</dbReference>
<organism evidence="4 5">
    <name type="scientific">Rehmannia glutinosa</name>
    <name type="common">Chinese foxglove</name>
    <dbReference type="NCBI Taxonomy" id="99300"/>
    <lineage>
        <taxon>Eukaryota</taxon>
        <taxon>Viridiplantae</taxon>
        <taxon>Streptophyta</taxon>
        <taxon>Embryophyta</taxon>
        <taxon>Tracheophyta</taxon>
        <taxon>Spermatophyta</taxon>
        <taxon>Magnoliopsida</taxon>
        <taxon>eudicotyledons</taxon>
        <taxon>Gunneridae</taxon>
        <taxon>Pentapetalae</taxon>
        <taxon>asterids</taxon>
        <taxon>lamiids</taxon>
        <taxon>Lamiales</taxon>
        <taxon>Orobanchaceae</taxon>
        <taxon>Rehmannieae</taxon>
        <taxon>Rehmannia</taxon>
    </lineage>
</organism>
<keyword evidence="1" id="KW-0863">Zinc-finger</keyword>
<dbReference type="Pfam" id="PF17967">
    <property type="entry name" value="Pullulanase_N2"/>
    <property type="match status" value="1"/>
</dbReference>
<dbReference type="Pfam" id="PF13912">
    <property type="entry name" value="zf-C2H2_6"/>
    <property type="match status" value="2"/>
</dbReference>
<dbReference type="SUPFAM" id="SSF51011">
    <property type="entry name" value="Glycosyl hydrolase domain"/>
    <property type="match status" value="1"/>
</dbReference>
<evidence type="ECO:0000256" key="1">
    <source>
        <dbReference type="PROSITE-ProRule" id="PRU00042"/>
    </source>
</evidence>
<dbReference type="InterPro" id="IPR014756">
    <property type="entry name" value="Ig_E-set"/>
</dbReference>
<feature type="compositionally biased region" description="Low complexity" evidence="2">
    <location>
        <begin position="869"/>
        <end position="890"/>
    </location>
</feature>